<organism evidence="1 2">
    <name type="scientific">Macaca fascicularis</name>
    <name type="common">Crab-eating macaque</name>
    <name type="synonym">Cynomolgus monkey</name>
    <dbReference type="NCBI Taxonomy" id="9541"/>
    <lineage>
        <taxon>Eukaryota</taxon>
        <taxon>Metazoa</taxon>
        <taxon>Chordata</taxon>
        <taxon>Craniata</taxon>
        <taxon>Vertebrata</taxon>
        <taxon>Euteleostomi</taxon>
        <taxon>Mammalia</taxon>
        <taxon>Eutheria</taxon>
        <taxon>Euarchontoglires</taxon>
        <taxon>Primates</taxon>
        <taxon>Haplorrhini</taxon>
        <taxon>Catarrhini</taxon>
        <taxon>Cercopithecidae</taxon>
        <taxon>Cercopithecinae</taxon>
        <taxon>Macaca</taxon>
    </lineage>
</organism>
<keyword evidence="2" id="KW-1185">Reference proteome</keyword>
<protein>
    <submittedName>
        <fullName evidence="1">Uncharacterized protein</fullName>
    </submittedName>
</protein>
<reference evidence="1 2" key="1">
    <citation type="submission" date="2013-03" db="EMBL/GenBank/DDBJ databases">
        <authorList>
            <person name="Warren W."/>
            <person name="Wilson R.K."/>
        </authorList>
    </citation>
    <scope>NUCLEOTIDE SEQUENCE</scope>
</reference>
<name>A0A7N9C8Y9_MACFA</name>
<evidence type="ECO:0000313" key="1">
    <source>
        <dbReference type="Ensembl" id="ENSMFAP00000047986.1"/>
    </source>
</evidence>
<accession>A0A7N9C8Y9</accession>
<sequence>KLRQENHLNLGGGGCSEPRSCHCTLTWATILHLKNKKKKKRTKEQNSQRE</sequence>
<evidence type="ECO:0000313" key="2">
    <source>
        <dbReference type="Proteomes" id="UP000233100"/>
    </source>
</evidence>
<proteinExistence type="predicted"/>
<dbReference type="Proteomes" id="UP000233100">
    <property type="component" value="Chromosome 8"/>
</dbReference>
<dbReference type="Ensembl" id="ENSMFAT00000076955.1">
    <property type="protein sequence ID" value="ENSMFAP00000047986.1"/>
    <property type="gene ID" value="ENSMFAG00000060486.1"/>
</dbReference>
<reference evidence="1" key="2">
    <citation type="submission" date="2025-08" db="UniProtKB">
        <authorList>
            <consortium name="Ensembl"/>
        </authorList>
    </citation>
    <scope>IDENTIFICATION</scope>
</reference>
<reference evidence="1" key="3">
    <citation type="submission" date="2025-09" db="UniProtKB">
        <authorList>
            <consortium name="Ensembl"/>
        </authorList>
    </citation>
    <scope>IDENTIFICATION</scope>
</reference>
<dbReference type="GeneTree" id="ENSGT01110000270807"/>
<dbReference type="AlphaFoldDB" id="A0A7N9C8Y9"/>